<keyword evidence="3" id="KW-0479">Metal-binding</keyword>
<dbReference type="Gene3D" id="3.30.413.10">
    <property type="entry name" value="Sulfite Reductase Hemoprotein, domain 1"/>
    <property type="match status" value="1"/>
</dbReference>
<evidence type="ECO:0000256" key="4">
    <source>
        <dbReference type="ARBA" id="ARBA00023002"/>
    </source>
</evidence>
<dbReference type="InterPro" id="IPR011005">
    <property type="entry name" value="Dihydropteroate_synth-like_sf"/>
</dbReference>
<evidence type="ECO:0000256" key="1">
    <source>
        <dbReference type="ARBA" id="ARBA00001966"/>
    </source>
</evidence>
<keyword evidence="2" id="KW-0004">4Fe-4S</keyword>
<evidence type="ECO:0000256" key="2">
    <source>
        <dbReference type="ARBA" id="ARBA00022485"/>
    </source>
</evidence>
<dbReference type="InterPro" id="IPR058578">
    <property type="entry name" value="IspG_TIM"/>
</dbReference>
<dbReference type="GO" id="GO:0046429">
    <property type="term" value="F:4-hydroxy-3-methylbut-2-en-1-yl diphosphate synthase activity (ferredoxin)"/>
    <property type="evidence" value="ECO:0007669"/>
    <property type="project" value="InterPro"/>
</dbReference>
<dbReference type="GO" id="GO:0051539">
    <property type="term" value="F:4 iron, 4 sulfur cluster binding"/>
    <property type="evidence" value="ECO:0007669"/>
    <property type="project" value="UniProtKB-KW"/>
</dbReference>
<reference evidence="9" key="1">
    <citation type="submission" date="2019-02" db="EMBL/GenBank/DDBJ databases">
        <authorList>
            <person name="Gruber-Vodicka R. H."/>
            <person name="Seah K. B. B."/>
        </authorList>
    </citation>
    <scope>NUCLEOTIDE SEQUENCE</scope>
    <source>
        <strain evidence="9">BECK_BZ123</strain>
    </source>
</reference>
<evidence type="ECO:0000256" key="3">
    <source>
        <dbReference type="ARBA" id="ARBA00022723"/>
    </source>
</evidence>
<dbReference type="PANTHER" id="PTHR30454:SF0">
    <property type="entry name" value="4-HYDROXY-3-METHYLBUT-2-EN-1-YL DIPHOSPHATE SYNTHASE (FERREDOXIN), CHLOROPLASTIC"/>
    <property type="match status" value="1"/>
</dbReference>
<keyword evidence="5" id="KW-0408">Iron</keyword>
<gene>
    <name evidence="9" type="ORF">BECKTC1821D_GA0114238_10797</name>
</gene>
<dbReference type="InterPro" id="IPR004588">
    <property type="entry name" value="IspG_bac-typ"/>
</dbReference>
<comment type="cofactor">
    <cofactor evidence="1">
        <name>[4Fe-4S] cluster</name>
        <dbReference type="ChEBI" id="CHEBI:49883"/>
    </cofactor>
</comment>
<dbReference type="Pfam" id="PF04551">
    <property type="entry name" value="GcpE"/>
    <property type="match status" value="1"/>
</dbReference>
<proteinExistence type="predicted"/>
<feature type="domain" description="IspG TIM-barrel" evidence="8">
    <location>
        <begin position="25"/>
        <end position="200"/>
    </location>
</feature>
<keyword evidence="4" id="KW-0560">Oxidoreductase</keyword>
<sequence>MRNRPHCDTTGREWFRPLPYPLHSCAQNLDKYRINPGNAKDQHFSEIIERALKYGKPVRIGVNGGSLDPVVFDRARQKYSRGKISQEEQNSKAFVEAMVETSLASVLLAQKLGLSEDYMVLSAKTSRVGEMVFVYRLLALAQKSKVSLHLGLTEAGGGERGIIQSAMALGMLLEQGIGDTIRVSITPRLGEDRTGEVRVAQDILQSLGLRSFRPVVTSCPGCGRTSGDFFQHLAQRVSQAVDQRMTVWKKNTREWSI</sequence>
<dbReference type="Gene3D" id="3.20.20.20">
    <property type="entry name" value="Dihydropteroate synthase-like"/>
    <property type="match status" value="1"/>
</dbReference>
<evidence type="ECO:0000259" key="8">
    <source>
        <dbReference type="Pfam" id="PF04551"/>
    </source>
</evidence>
<accession>A0A450Z6R5</accession>
<evidence type="ECO:0000256" key="5">
    <source>
        <dbReference type="ARBA" id="ARBA00023004"/>
    </source>
</evidence>
<protein>
    <submittedName>
        <fullName evidence="9">(E)-4-hydroxy-3-methylbut-2-enyl-diphosphate synthase</fullName>
    </submittedName>
</protein>
<keyword evidence="7" id="KW-0414">Isoprene biosynthesis</keyword>
<evidence type="ECO:0000256" key="6">
    <source>
        <dbReference type="ARBA" id="ARBA00023014"/>
    </source>
</evidence>
<evidence type="ECO:0000313" key="9">
    <source>
        <dbReference type="EMBL" id="VFK49491.1"/>
    </source>
</evidence>
<name>A0A450Z6R5_9GAMM</name>
<dbReference type="PANTHER" id="PTHR30454">
    <property type="entry name" value="4-HYDROXY-3-METHYLBUT-2-EN-1-YL DIPHOSPHATE SYNTHASE"/>
    <property type="match status" value="1"/>
</dbReference>
<evidence type="ECO:0000256" key="7">
    <source>
        <dbReference type="ARBA" id="ARBA00023229"/>
    </source>
</evidence>
<dbReference type="GO" id="GO:0016114">
    <property type="term" value="P:terpenoid biosynthetic process"/>
    <property type="evidence" value="ECO:0007669"/>
    <property type="project" value="InterPro"/>
</dbReference>
<dbReference type="EMBL" id="CAADFS010000079">
    <property type="protein sequence ID" value="VFK49491.1"/>
    <property type="molecule type" value="Genomic_DNA"/>
</dbReference>
<organism evidence="9">
    <name type="scientific">Candidatus Kentrum sp. TC</name>
    <dbReference type="NCBI Taxonomy" id="2126339"/>
    <lineage>
        <taxon>Bacteria</taxon>
        <taxon>Pseudomonadati</taxon>
        <taxon>Pseudomonadota</taxon>
        <taxon>Gammaproteobacteria</taxon>
        <taxon>Candidatus Kentrum</taxon>
    </lineage>
</organism>
<dbReference type="AlphaFoldDB" id="A0A450Z6R5"/>
<dbReference type="GO" id="GO:0046872">
    <property type="term" value="F:metal ion binding"/>
    <property type="evidence" value="ECO:0007669"/>
    <property type="project" value="UniProtKB-KW"/>
</dbReference>
<keyword evidence="6" id="KW-0411">Iron-sulfur</keyword>
<dbReference type="GO" id="GO:0019288">
    <property type="term" value="P:isopentenyl diphosphate biosynthetic process, methylerythritol 4-phosphate pathway"/>
    <property type="evidence" value="ECO:0007669"/>
    <property type="project" value="TreeGrafter"/>
</dbReference>
<dbReference type="InterPro" id="IPR045854">
    <property type="entry name" value="NO2/SO3_Rdtase_4Fe4S_sf"/>
</dbReference>